<protein>
    <submittedName>
        <fullName evidence="1">Uncharacterized protein</fullName>
    </submittedName>
</protein>
<accession>A0ABU0FCM5</accession>
<comment type="caution">
    <text evidence="1">The sequence shown here is derived from an EMBL/GenBank/DDBJ whole genome shotgun (WGS) entry which is preliminary data.</text>
</comment>
<dbReference type="RefSeq" id="WP_307424935.1">
    <property type="nucleotide sequence ID" value="NZ_JAUSVK010000001.1"/>
</dbReference>
<name>A0ABU0FCM5_9HYPH</name>
<proteinExistence type="predicted"/>
<gene>
    <name evidence="1" type="ORF">J3R73_001681</name>
</gene>
<evidence type="ECO:0000313" key="2">
    <source>
        <dbReference type="Proteomes" id="UP001237448"/>
    </source>
</evidence>
<keyword evidence="2" id="KW-1185">Reference proteome</keyword>
<evidence type="ECO:0000313" key="1">
    <source>
        <dbReference type="EMBL" id="MDQ0391889.1"/>
    </source>
</evidence>
<sequence>MPLPTPHALRHFINRLRSKNVASPPVMSSTIAAGEIHRFYVELLENEIFKRLLRRFADTHANAPGVTIIGAAIDRAAQFDNRLRNDETGG</sequence>
<reference evidence="1 2" key="1">
    <citation type="submission" date="2023-07" db="EMBL/GenBank/DDBJ databases">
        <title>Genomic Encyclopedia of Type Strains, Phase IV (KMG-IV): sequencing the most valuable type-strain genomes for metagenomic binning, comparative biology and taxonomic classification.</title>
        <authorList>
            <person name="Goeker M."/>
        </authorList>
    </citation>
    <scope>NUCLEOTIDE SEQUENCE [LARGE SCALE GENOMIC DNA]</scope>
    <source>
        <strain evidence="1 2">DSM 5896</strain>
    </source>
</reference>
<organism evidence="1 2">
    <name type="scientific">Labrys monachus</name>
    <dbReference type="NCBI Taxonomy" id="217067"/>
    <lineage>
        <taxon>Bacteria</taxon>
        <taxon>Pseudomonadati</taxon>
        <taxon>Pseudomonadota</taxon>
        <taxon>Alphaproteobacteria</taxon>
        <taxon>Hyphomicrobiales</taxon>
        <taxon>Xanthobacteraceae</taxon>
        <taxon>Labrys</taxon>
    </lineage>
</organism>
<dbReference type="EMBL" id="JAUSVK010000001">
    <property type="protein sequence ID" value="MDQ0391889.1"/>
    <property type="molecule type" value="Genomic_DNA"/>
</dbReference>
<dbReference type="Proteomes" id="UP001237448">
    <property type="component" value="Unassembled WGS sequence"/>
</dbReference>